<dbReference type="PANTHER" id="PTHR30487:SF0">
    <property type="entry name" value="PREPILIN LEADER PEPTIDASE_N-METHYLTRANSFERASE-RELATED"/>
    <property type="match status" value="1"/>
</dbReference>
<evidence type="ECO:0000256" key="7">
    <source>
        <dbReference type="SAM" id="Phobius"/>
    </source>
</evidence>
<dbReference type="Pfam" id="PF06750">
    <property type="entry name" value="A24_N_bact"/>
    <property type="match status" value="1"/>
</dbReference>
<accession>A0A955I837</accession>
<evidence type="ECO:0000313" key="10">
    <source>
        <dbReference type="EMBL" id="MCA9379584.1"/>
    </source>
</evidence>
<keyword evidence="6 7" id="KW-0472">Membrane</keyword>
<reference evidence="10" key="2">
    <citation type="journal article" date="2021" name="Microbiome">
        <title>Successional dynamics and alternative stable states in a saline activated sludge microbial community over 9 years.</title>
        <authorList>
            <person name="Wang Y."/>
            <person name="Ye J."/>
            <person name="Ju F."/>
            <person name="Liu L."/>
            <person name="Boyd J.A."/>
            <person name="Deng Y."/>
            <person name="Parks D.H."/>
            <person name="Jiang X."/>
            <person name="Yin X."/>
            <person name="Woodcroft B.J."/>
            <person name="Tyson G.W."/>
            <person name="Hugenholtz P."/>
            <person name="Polz M.F."/>
            <person name="Zhang T."/>
        </authorList>
    </citation>
    <scope>NUCLEOTIDE SEQUENCE</scope>
    <source>
        <strain evidence="10">HKST-UBA15</strain>
    </source>
</reference>
<protein>
    <submittedName>
        <fullName evidence="10">Prepilin peptidase</fullName>
    </submittedName>
</protein>
<feature type="domain" description="Prepilin type IV endopeptidase peptidase" evidence="8">
    <location>
        <begin position="111"/>
        <end position="223"/>
    </location>
</feature>
<feature type="domain" description="Prepilin peptidase A24 N-terminal" evidence="9">
    <location>
        <begin position="11"/>
        <end position="92"/>
    </location>
</feature>
<evidence type="ECO:0000259" key="9">
    <source>
        <dbReference type="Pfam" id="PF06750"/>
    </source>
</evidence>
<dbReference type="GO" id="GO:0005886">
    <property type="term" value="C:plasma membrane"/>
    <property type="evidence" value="ECO:0007669"/>
    <property type="project" value="UniProtKB-SubCell"/>
</dbReference>
<feature type="transmembrane region" description="Helical" evidence="7">
    <location>
        <begin position="233"/>
        <end position="253"/>
    </location>
</feature>
<organism evidence="10 11">
    <name type="scientific">Candidatus Dojkabacteria bacterium</name>
    <dbReference type="NCBI Taxonomy" id="2099670"/>
    <lineage>
        <taxon>Bacteria</taxon>
        <taxon>Candidatus Dojkabacteria</taxon>
    </lineage>
</organism>
<keyword evidence="5 7" id="KW-1133">Transmembrane helix</keyword>
<dbReference type="InterPro" id="IPR050882">
    <property type="entry name" value="Prepilin_peptidase/N-MTase"/>
</dbReference>
<feature type="transmembrane region" description="Helical" evidence="7">
    <location>
        <begin position="191"/>
        <end position="213"/>
    </location>
</feature>
<evidence type="ECO:0000256" key="3">
    <source>
        <dbReference type="ARBA" id="ARBA00022475"/>
    </source>
</evidence>
<comment type="caution">
    <text evidence="10">The sequence shown here is derived from an EMBL/GenBank/DDBJ whole genome shotgun (WGS) entry which is preliminary data.</text>
</comment>
<proteinExistence type="inferred from homology"/>
<evidence type="ECO:0000256" key="5">
    <source>
        <dbReference type="ARBA" id="ARBA00022989"/>
    </source>
</evidence>
<evidence type="ECO:0000256" key="6">
    <source>
        <dbReference type="ARBA" id="ARBA00023136"/>
    </source>
</evidence>
<dbReference type="GO" id="GO:0006465">
    <property type="term" value="P:signal peptide processing"/>
    <property type="evidence" value="ECO:0007669"/>
    <property type="project" value="TreeGrafter"/>
</dbReference>
<dbReference type="AlphaFoldDB" id="A0A955I837"/>
<name>A0A955I837_9BACT</name>
<evidence type="ECO:0000256" key="4">
    <source>
        <dbReference type="ARBA" id="ARBA00022692"/>
    </source>
</evidence>
<reference evidence="10" key="1">
    <citation type="submission" date="2020-04" db="EMBL/GenBank/DDBJ databases">
        <authorList>
            <person name="Zhang T."/>
        </authorList>
    </citation>
    <scope>NUCLEOTIDE SEQUENCE</scope>
    <source>
        <strain evidence="10">HKST-UBA15</strain>
    </source>
</reference>
<feature type="transmembrane region" description="Helical" evidence="7">
    <location>
        <begin position="158"/>
        <end position="179"/>
    </location>
</feature>
<dbReference type="GO" id="GO:0004190">
    <property type="term" value="F:aspartic-type endopeptidase activity"/>
    <property type="evidence" value="ECO:0007669"/>
    <property type="project" value="InterPro"/>
</dbReference>
<sequence length="274" mass="31052">MELLLILQVFIFGLVWGSFLNMAVYRVKHEMNFSGRSFCDHTKENLTWKDLIPLLSYIVYKGKCRHCGEKLPKIYPFVEVLTGTLFVFGFWHLWVNYLDKPLLGLNLLITIIYILFFLFFAIYDYLYWEVNVRAIKSALVSAAIFSILAIILNNYQLVIPGIGGFIGAFVAGLIIYLIVKSTKGSGMGEGDIYLMAFAGFVVGIDGLIPLFLISSVSGSIIGIIKALKIKKFHGVQIQFVPFISFAALAVFFWKDFILKILSLDDFFSLINNYL</sequence>
<evidence type="ECO:0000256" key="2">
    <source>
        <dbReference type="ARBA" id="ARBA00005801"/>
    </source>
</evidence>
<gene>
    <name evidence="10" type="ORF">KC675_00205</name>
</gene>
<keyword evidence="4 7" id="KW-0812">Transmembrane</keyword>
<dbReference type="EMBL" id="JAGQLL010000002">
    <property type="protein sequence ID" value="MCA9379584.1"/>
    <property type="molecule type" value="Genomic_DNA"/>
</dbReference>
<evidence type="ECO:0000256" key="1">
    <source>
        <dbReference type="ARBA" id="ARBA00004651"/>
    </source>
</evidence>
<dbReference type="InterPro" id="IPR000045">
    <property type="entry name" value="Prepilin_IV_endopep_pep"/>
</dbReference>
<feature type="transmembrane region" description="Helical" evidence="7">
    <location>
        <begin position="134"/>
        <end position="152"/>
    </location>
</feature>
<comment type="subcellular location">
    <subcellularLocation>
        <location evidence="1">Cell membrane</location>
        <topology evidence="1">Multi-pass membrane protein</topology>
    </subcellularLocation>
</comment>
<dbReference type="Pfam" id="PF01478">
    <property type="entry name" value="Peptidase_A24"/>
    <property type="match status" value="1"/>
</dbReference>
<evidence type="ECO:0000259" key="8">
    <source>
        <dbReference type="Pfam" id="PF01478"/>
    </source>
</evidence>
<feature type="transmembrane region" description="Helical" evidence="7">
    <location>
        <begin position="107"/>
        <end position="127"/>
    </location>
</feature>
<dbReference type="Proteomes" id="UP000745577">
    <property type="component" value="Unassembled WGS sequence"/>
</dbReference>
<dbReference type="InterPro" id="IPR010627">
    <property type="entry name" value="Prepilin_pept_A24_N"/>
</dbReference>
<comment type="similarity">
    <text evidence="2">Belongs to the peptidase A24 family.</text>
</comment>
<evidence type="ECO:0000313" key="11">
    <source>
        <dbReference type="Proteomes" id="UP000745577"/>
    </source>
</evidence>
<dbReference type="PANTHER" id="PTHR30487">
    <property type="entry name" value="TYPE 4 PREPILIN-LIKE PROTEINS LEADER PEPTIDE-PROCESSING ENZYME"/>
    <property type="match status" value="1"/>
</dbReference>
<feature type="transmembrane region" description="Helical" evidence="7">
    <location>
        <begin position="74"/>
        <end position="95"/>
    </location>
</feature>
<keyword evidence="3" id="KW-1003">Cell membrane</keyword>
<feature type="transmembrane region" description="Helical" evidence="7">
    <location>
        <begin position="6"/>
        <end position="27"/>
    </location>
</feature>